<dbReference type="SUPFAM" id="SSF57756">
    <property type="entry name" value="Retrovirus zinc finger-like domains"/>
    <property type="match status" value="1"/>
</dbReference>
<accession>A0A699H6R5</accession>
<dbReference type="GO" id="GO:0003676">
    <property type="term" value="F:nucleic acid binding"/>
    <property type="evidence" value="ECO:0007669"/>
    <property type="project" value="InterPro"/>
</dbReference>
<dbReference type="AlphaFoldDB" id="A0A699H6R5"/>
<name>A0A699H6R5_TANCI</name>
<proteinExistence type="predicted"/>
<evidence type="ECO:0000313" key="1">
    <source>
        <dbReference type="EMBL" id="GEX41789.1"/>
    </source>
</evidence>
<protein>
    <recommendedName>
        <fullName evidence="2">CCHC-type domain-containing protein</fullName>
    </recommendedName>
</protein>
<reference evidence="1" key="1">
    <citation type="journal article" date="2019" name="Sci. Rep.">
        <title>Draft genome of Tanacetum cinerariifolium, the natural source of mosquito coil.</title>
        <authorList>
            <person name="Yamashiro T."/>
            <person name="Shiraishi A."/>
            <person name="Satake H."/>
            <person name="Nakayama K."/>
        </authorList>
    </citation>
    <scope>NUCLEOTIDE SEQUENCE</scope>
</reference>
<dbReference type="EMBL" id="BKCJ010107139">
    <property type="protein sequence ID" value="GEX41789.1"/>
    <property type="molecule type" value="Genomic_DNA"/>
</dbReference>
<gene>
    <name evidence="1" type="ORF">Tci_313764</name>
</gene>
<dbReference type="GO" id="GO:0008270">
    <property type="term" value="F:zinc ion binding"/>
    <property type="evidence" value="ECO:0007669"/>
    <property type="project" value="InterPro"/>
</dbReference>
<evidence type="ECO:0008006" key="2">
    <source>
        <dbReference type="Google" id="ProtNLM"/>
    </source>
</evidence>
<sequence>MILESVENGPLIWPTIEENGVTRPRKYSELSPKDAIQADCDAKATNIILQVLPPKSPHYGSPYQSQHYSTNQSSTPLSITYPSNDYQSLVHHNVYSPQAFIPQLEYAPTVNQQPQQSKFPQLDSGVTVLVFNKGDNPIDGINHMMSFLSAVVTSRYPTTNNQLRNSSHPRQQATINDGIVTLQPVQRRPVSFATSTTRTYTPRASGRNFRKQIIVICYNYKREGHMSKQCPKPKRKRDDAWFKDKVFLVQAHANGQILHEEELAFLANPRITEGQATQTVVTHNAAYQANDLDAYDSNCDELNTTKVALIANLSHYSLDVLAENSMNSLDPSPSCTPTRVEVPKELPKVSMVNMSLKKLKHHLAGFDVVVKERTMATTITEGSWGFDHTKSCFKDEIIAFVKVLKDIFNTFDQYLIDELTEVQNVFHQME</sequence>
<organism evidence="1">
    <name type="scientific">Tanacetum cinerariifolium</name>
    <name type="common">Dalmatian daisy</name>
    <name type="synonym">Chrysanthemum cinerariifolium</name>
    <dbReference type="NCBI Taxonomy" id="118510"/>
    <lineage>
        <taxon>Eukaryota</taxon>
        <taxon>Viridiplantae</taxon>
        <taxon>Streptophyta</taxon>
        <taxon>Embryophyta</taxon>
        <taxon>Tracheophyta</taxon>
        <taxon>Spermatophyta</taxon>
        <taxon>Magnoliopsida</taxon>
        <taxon>eudicotyledons</taxon>
        <taxon>Gunneridae</taxon>
        <taxon>Pentapetalae</taxon>
        <taxon>asterids</taxon>
        <taxon>campanulids</taxon>
        <taxon>Asterales</taxon>
        <taxon>Asteraceae</taxon>
        <taxon>Asteroideae</taxon>
        <taxon>Anthemideae</taxon>
        <taxon>Anthemidinae</taxon>
        <taxon>Tanacetum</taxon>
    </lineage>
</organism>
<dbReference type="Gene3D" id="4.10.60.10">
    <property type="entry name" value="Zinc finger, CCHC-type"/>
    <property type="match status" value="1"/>
</dbReference>
<comment type="caution">
    <text evidence="1">The sequence shown here is derived from an EMBL/GenBank/DDBJ whole genome shotgun (WGS) entry which is preliminary data.</text>
</comment>
<dbReference type="InterPro" id="IPR036875">
    <property type="entry name" value="Znf_CCHC_sf"/>
</dbReference>